<dbReference type="Proteomes" id="UP001054945">
    <property type="component" value="Unassembled WGS sequence"/>
</dbReference>
<sequence>MSYEPIRTEDMIHNLFGGVEKKKQKHHLYKVYASSFQRTITVLSEACDQETICIDIPTAISRPWTKEIEKREYF</sequence>
<comment type="caution">
    <text evidence="1">The sequence shown here is derived from an EMBL/GenBank/DDBJ whole genome shotgun (WGS) entry which is preliminary data.</text>
</comment>
<gene>
    <name evidence="1" type="ORF">CEXT_151641</name>
</gene>
<evidence type="ECO:0000313" key="1">
    <source>
        <dbReference type="EMBL" id="GIX96942.1"/>
    </source>
</evidence>
<dbReference type="EMBL" id="BPLR01004717">
    <property type="protein sequence ID" value="GIX96942.1"/>
    <property type="molecule type" value="Genomic_DNA"/>
</dbReference>
<dbReference type="AlphaFoldDB" id="A0AAV4PNY8"/>
<protein>
    <submittedName>
        <fullName evidence="1">Uncharacterized protein</fullName>
    </submittedName>
</protein>
<name>A0AAV4PNY8_CAEEX</name>
<organism evidence="1 2">
    <name type="scientific">Caerostris extrusa</name>
    <name type="common">Bark spider</name>
    <name type="synonym">Caerostris bankana</name>
    <dbReference type="NCBI Taxonomy" id="172846"/>
    <lineage>
        <taxon>Eukaryota</taxon>
        <taxon>Metazoa</taxon>
        <taxon>Ecdysozoa</taxon>
        <taxon>Arthropoda</taxon>
        <taxon>Chelicerata</taxon>
        <taxon>Arachnida</taxon>
        <taxon>Araneae</taxon>
        <taxon>Araneomorphae</taxon>
        <taxon>Entelegynae</taxon>
        <taxon>Araneoidea</taxon>
        <taxon>Araneidae</taxon>
        <taxon>Caerostris</taxon>
    </lineage>
</organism>
<keyword evidence="2" id="KW-1185">Reference proteome</keyword>
<reference evidence="1 2" key="1">
    <citation type="submission" date="2021-06" db="EMBL/GenBank/DDBJ databases">
        <title>Caerostris extrusa draft genome.</title>
        <authorList>
            <person name="Kono N."/>
            <person name="Arakawa K."/>
        </authorList>
    </citation>
    <scope>NUCLEOTIDE SEQUENCE [LARGE SCALE GENOMIC DNA]</scope>
</reference>
<evidence type="ECO:0000313" key="2">
    <source>
        <dbReference type="Proteomes" id="UP001054945"/>
    </source>
</evidence>
<accession>A0AAV4PNY8</accession>
<proteinExistence type="predicted"/>